<dbReference type="Gene3D" id="1.10.10.10">
    <property type="entry name" value="Winged helix-like DNA-binding domain superfamily/Winged helix DNA-binding domain"/>
    <property type="match status" value="1"/>
</dbReference>
<keyword evidence="6" id="KW-1185">Reference proteome</keyword>
<keyword evidence="3" id="KW-0804">Transcription</keyword>
<evidence type="ECO:0000313" key="6">
    <source>
        <dbReference type="Proteomes" id="UP000630353"/>
    </source>
</evidence>
<dbReference type="PRINTS" id="PR00033">
    <property type="entry name" value="HTHASNC"/>
</dbReference>
<dbReference type="GO" id="GO:0043565">
    <property type="term" value="F:sequence-specific DNA binding"/>
    <property type="evidence" value="ECO:0007669"/>
    <property type="project" value="InterPro"/>
</dbReference>
<sequence>MLMFGEQYDRCSMDDADRRLIAELRSDARLPVATLAARLGVSRATVRNRLDRLLADGVIQGFTVRLADEGDFDQVRAIMMIEVEGKGTEAVFRRLHGFPEVRALHSTNGRWDIVAELATDTLEAFDRTLAAIRLIDGIASTETSILLSSRKRAGG</sequence>
<proteinExistence type="predicted"/>
<accession>A0A918XXJ1</accession>
<dbReference type="SMART" id="SM00344">
    <property type="entry name" value="HTH_ASNC"/>
    <property type="match status" value="1"/>
</dbReference>
<dbReference type="PANTHER" id="PTHR30154:SF53">
    <property type="entry name" value="HTH-TYPE TRANSCRIPTIONAL REGULATOR LRPC"/>
    <property type="match status" value="1"/>
</dbReference>
<evidence type="ECO:0000313" key="5">
    <source>
        <dbReference type="EMBL" id="GHD61849.1"/>
    </source>
</evidence>
<evidence type="ECO:0000256" key="3">
    <source>
        <dbReference type="ARBA" id="ARBA00023163"/>
    </source>
</evidence>
<keyword evidence="1" id="KW-0805">Transcription regulation</keyword>
<dbReference type="InterPro" id="IPR000485">
    <property type="entry name" value="AsnC-type_HTH_dom"/>
</dbReference>
<dbReference type="EMBL" id="BMZS01000013">
    <property type="protein sequence ID" value="GHD61849.1"/>
    <property type="molecule type" value="Genomic_DNA"/>
</dbReference>
<dbReference type="GO" id="GO:0005829">
    <property type="term" value="C:cytosol"/>
    <property type="evidence" value="ECO:0007669"/>
    <property type="project" value="TreeGrafter"/>
</dbReference>
<dbReference type="InterPro" id="IPR036390">
    <property type="entry name" value="WH_DNA-bd_sf"/>
</dbReference>
<dbReference type="Pfam" id="PF01037">
    <property type="entry name" value="AsnC_trans_reg"/>
    <property type="match status" value="1"/>
</dbReference>
<dbReference type="InterPro" id="IPR019888">
    <property type="entry name" value="Tscrpt_reg_AsnC-like"/>
</dbReference>
<dbReference type="InterPro" id="IPR036388">
    <property type="entry name" value="WH-like_DNA-bd_sf"/>
</dbReference>
<dbReference type="Gene3D" id="3.30.70.920">
    <property type="match status" value="1"/>
</dbReference>
<dbReference type="InterPro" id="IPR019887">
    <property type="entry name" value="Tscrpt_reg_AsnC/Lrp_C"/>
</dbReference>
<gene>
    <name evidence="5" type="ORF">GCM10017083_49780</name>
</gene>
<name>A0A918XXJ1_9PROT</name>
<protein>
    <submittedName>
        <fullName evidence="5">AsnC family transcriptional regulator</fullName>
    </submittedName>
</protein>
<evidence type="ECO:0000256" key="2">
    <source>
        <dbReference type="ARBA" id="ARBA00023125"/>
    </source>
</evidence>
<comment type="caution">
    <text evidence="5">The sequence shown here is derived from an EMBL/GenBank/DDBJ whole genome shotgun (WGS) entry which is preliminary data.</text>
</comment>
<dbReference type="PROSITE" id="PS50956">
    <property type="entry name" value="HTH_ASNC_2"/>
    <property type="match status" value="1"/>
</dbReference>
<dbReference type="InterPro" id="IPR011008">
    <property type="entry name" value="Dimeric_a/b-barrel"/>
</dbReference>
<dbReference type="AlphaFoldDB" id="A0A918XXJ1"/>
<feature type="domain" description="HTH asnC-type" evidence="4">
    <location>
        <begin position="13"/>
        <end position="99"/>
    </location>
</feature>
<evidence type="ECO:0000259" key="4">
    <source>
        <dbReference type="PROSITE" id="PS50956"/>
    </source>
</evidence>
<keyword evidence="2" id="KW-0238">DNA-binding</keyword>
<dbReference type="GO" id="GO:0043200">
    <property type="term" value="P:response to amino acid"/>
    <property type="evidence" value="ECO:0007669"/>
    <property type="project" value="TreeGrafter"/>
</dbReference>
<dbReference type="PANTHER" id="PTHR30154">
    <property type="entry name" value="LEUCINE-RESPONSIVE REGULATORY PROTEIN"/>
    <property type="match status" value="1"/>
</dbReference>
<evidence type="ECO:0000256" key="1">
    <source>
        <dbReference type="ARBA" id="ARBA00023015"/>
    </source>
</evidence>
<organism evidence="5 6">
    <name type="scientific">Thalassobaculum fulvum</name>
    <dbReference type="NCBI Taxonomy" id="1633335"/>
    <lineage>
        <taxon>Bacteria</taxon>
        <taxon>Pseudomonadati</taxon>
        <taxon>Pseudomonadota</taxon>
        <taxon>Alphaproteobacteria</taxon>
        <taxon>Rhodospirillales</taxon>
        <taxon>Thalassobaculaceae</taxon>
        <taxon>Thalassobaculum</taxon>
    </lineage>
</organism>
<dbReference type="Pfam" id="PF13412">
    <property type="entry name" value="HTH_24"/>
    <property type="match status" value="1"/>
</dbReference>
<reference evidence="5" key="1">
    <citation type="journal article" date="2014" name="Int. J. Syst. Evol. Microbiol.">
        <title>Complete genome sequence of Corynebacterium casei LMG S-19264T (=DSM 44701T), isolated from a smear-ripened cheese.</title>
        <authorList>
            <consortium name="US DOE Joint Genome Institute (JGI-PGF)"/>
            <person name="Walter F."/>
            <person name="Albersmeier A."/>
            <person name="Kalinowski J."/>
            <person name="Ruckert C."/>
        </authorList>
    </citation>
    <scope>NUCLEOTIDE SEQUENCE</scope>
    <source>
        <strain evidence="5">KCTC 42651</strain>
    </source>
</reference>
<reference evidence="5" key="2">
    <citation type="submission" date="2020-09" db="EMBL/GenBank/DDBJ databases">
        <authorList>
            <person name="Sun Q."/>
            <person name="Kim S."/>
        </authorList>
    </citation>
    <scope>NUCLEOTIDE SEQUENCE</scope>
    <source>
        <strain evidence="5">KCTC 42651</strain>
    </source>
</reference>
<dbReference type="Proteomes" id="UP000630353">
    <property type="component" value="Unassembled WGS sequence"/>
</dbReference>
<dbReference type="SUPFAM" id="SSF54909">
    <property type="entry name" value="Dimeric alpha+beta barrel"/>
    <property type="match status" value="1"/>
</dbReference>
<dbReference type="SUPFAM" id="SSF46785">
    <property type="entry name" value="Winged helix' DNA-binding domain"/>
    <property type="match status" value="1"/>
</dbReference>